<dbReference type="AlphaFoldDB" id="A0A0L0CQP9"/>
<keyword evidence="3" id="KW-0539">Nucleus</keyword>
<keyword evidence="6" id="KW-1185">Reference proteome</keyword>
<gene>
    <name evidence="5" type="ORF">FF38_09140</name>
</gene>
<name>A0A0L0CQP9_LUCCU</name>
<dbReference type="GO" id="GO:0030686">
    <property type="term" value="C:90S preribosome"/>
    <property type="evidence" value="ECO:0007669"/>
    <property type="project" value="InterPro"/>
</dbReference>
<dbReference type="Pfam" id="PF15341">
    <property type="entry name" value="SLX9"/>
    <property type="match status" value="1"/>
</dbReference>
<evidence type="ECO:0008006" key="7">
    <source>
        <dbReference type="Google" id="ProtNLM"/>
    </source>
</evidence>
<feature type="compositionally biased region" description="Low complexity" evidence="4">
    <location>
        <begin position="1"/>
        <end position="11"/>
    </location>
</feature>
<dbReference type="GO" id="GO:0005730">
    <property type="term" value="C:nucleolus"/>
    <property type="evidence" value="ECO:0007669"/>
    <property type="project" value="UniProtKB-SubCell"/>
</dbReference>
<dbReference type="GO" id="GO:0000462">
    <property type="term" value="P:maturation of SSU-rRNA from tricistronic rRNA transcript (SSU-rRNA, 5.8S rRNA, LSU-rRNA)"/>
    <property type="evidence" value="ECO:0007669"/>
    <property type="project" value="InterPro"/>
</dbReference>
<comment type="similarity">
    <text evidence="2">Belongs to the SLX9 family.</text>
</comment>
<reference evidence="5 6" key="1">
    <citation type="journal article" date="2015" name="Nat. Commun.">
        <title>Lucilia cuprina genome unlocks parasitic fly biology to underpin future interventions.</title>
        <authorList>
            <person name="Anstead C.A."/>
            <person name="Korhonen P.K."/>
            <person name="Young N.D."/>
            <person name="Hall R.S."/>
            <person name="Jex A.R."/>
            <person name="Murali S.C."/>
            <person name="Hughes D.S."/>
            <person name="Lee S.F."/>
            <person name="Perry T."/>
            <person name="Stroehlein A.J."/>
            <person name="Ansell B.R."/>
            <person name="Breugelmans B."/>
            <person name="Hofmann A."/>
            <person name="Qu J."/>
            <person name="Dugan S."/>
            <person name="Lee S.L."/>
            <person name="Chao H."/>
            <person name="Dinh H."/>
            <person name="Han Y."/>
            <person name="Doddapaneni H.V."/>
            <person name="Worley K.C."/>
            <person name="Muzny D.M."/>
            <person name="Ioannidis P."/>
            <person name="Waterhouse R.M."/>
            <person name="Zdobnov E.M."/>
            <person name="James P.J."/>
            <person name="Bagnall N.H."/>
            <person name="Kotze A.C."/>
            <person name="Gibbs R.A."/>
            <person name="Richards S."/>
            <person name="Batterham P."/>
            <person name="Gasser R.B."/>
        </authorList>
    </citation>
    <scope>NUCLEOTIDE SEQUENCE [LARGE SCALE GENOMIC DNA]</scope>
    <source>
        <strain evidence="5 6">LS</strain>
        <tissue evidence="5">Full body</tissue>
    </source>
</reference>
<organism evidence="5 6">
    <name type="scientific">Lucilia cuprina</name>
    <name type="common">Green bottle fly</name>
    <name type="synonym">Australian sheep blowfly</name>
    <dbReference type="NCBI Taxonomy" id="7375"/>
    <lineage>
        <taxon>Eukaryota</taxon>
        <taxon>Metazoa</taxon>
        <taxon>Ecdysozoa</taxon>
        <taxon>Arthropoda</taxon>
        <taxon>Hexapoda</taxon>
        <taxon>Insecta</taxon>
        <taxon>Pterygota</taxon>
        <taxon>Neoptera</taxon>
        <taxon>Endopterygota</taxon>
        <taxon>Diptera</taxon>
        <taxon>Brachycera</taxon>
        <taxon>Muscomorpha</taxon>
        <taxon>Oestroidea</taxon>
        <taxon>Calliphoridae</taxon>
        <taxon>Luciliinae</taxon>
        <taxon>Lucilia</taxon>
    </lineage>
</organism>
<dbReference type="Proteomes" id="UP000037069">
    <property type="component" value="Unassembled WGS sequence"/>
</dbReference>
<evidence type="ECO:0000313" key="6">
    <source>
        <dbReference type="Proteomes" id="UP000037069"/>
    </source>
</evidence>
<dbReference type="OrthoDB" id="18703at2759"/>
<dbReference type="PANTHER" id="PTHR31109">
    <property type="entry name" value="PROTEIN FAM207A"/>
    <property type="match status" value="1"/>
</dbReference>
<feature type="compositionally biased region" description="Basic and acidic residues" evidence="4">
    <location>
        <begin position="12"/>
        <end position="43"/>
    </location>
</feature>
<dbReference type="PANTHER" id="PTHR31109:SF2">
    <property type="entry name" value="RIBOSOME BIOGENESIS PROTEIN SLX9 HOMOLOG"/>
    <property type="match status" value="1"/>
</dbReference>
<comment type="caution">
    <text evidence="5">The sequence shown here is derived from an EMBL/GenBank/DDBJ whole genome shotgun (WGS) entry which is preliminary data.</text>
</comment>
<dbReference type="EMBL" id="JRES01000036">
    <property type="protein sequence ID" value="KNC34683.1"/>
    <property type="molecule type" value="Genomic_DNA"/>
</dbReference>
<feature type="region of interest" description="Disordered" evidence="4">
    <location>
        <begin position="1"/>
        <end position="95"/>
    </location>
</feature>
<protein>
    <recommendedName>
        <fullName evidence="7">Protein FAM207A</fullName>
    </recommendedName>
</protein>
<accession>A0A0L0CQP9</accession>
<dbReference type="InterPro" id="IPR028160">
    <property type="entry name" value="Slx9-like"/>
</dbReference>
<proteinExistence type="inferred from homology"/>
<evidence type="ECO:0000256" key="3">
    <source>
        <dbReference type="ARBA" id="ARBA00023242"/>
    </source>
</evidence>
<dbReference type="GO" id="GO:0030688">
    <property type="term" value="C:preribosome, small subunit precursor"/>
    <property type="evidence" value="ECO:0007669"/>
    <property type="project" value="InterPro"/>
</dbReference>
<evidence type="ECO:0000256" key="2">
    <source>
        <dbReference type="ARBA" id="ARBA00011022"/>
    </source>
</evidence>
<evidence type="ECO:0000313" key="5">
    <source>
        <dbReference type="EMBL" id="KNC34683.1"/>
    </source>
</evidence>
<feature type="compositionally biased region" description="Basic residues" evidence="4">
    <location>
        <begin position="55"/>
        <end position="69"/>
    </location>
</feature>
<comment type="subcellular location">
    <subcellularLocation>
        <location evidence="1">Nucleus</location>
        <location evidence="1">Nucleolus</location>
    </subcellularLocation>
</comment>
<sequence>MGKINKNNLKTKLLDTKSPKQKLNTKEKSKDNSTNEPTKDKSKLILNKTITPKKTTSKKEKHRQKHKNLMNKFTLIRKQQKEERARQNRQKTAVIGDLKPLKDALPSLDDIFKLSKEKDQLKTGVKEYDPTEEEDKHLSAKQKLKKKKEKFIKQVKSYQAILKDPEFKKNPREAIRYHIQYTHGLVEE</sequence>
<dbReference type="OMA" id="HVRNKYQ"/>
<evidence type="ECO:0000256" key="1">
    <source>
        <dbReference type="ARBA" id="ARBA00004604"/>
    </source>
</evidence>
<evidence type="ECO:0000256" key="4">
    <source>
        <dbReference type="SAM" id="MobiDB-lite"/>
    </source>
</evidence>